<protein>
    <recommendedName>
        <fullName evidence="5">DUF1894 domain-containing protein</fullName>
    </recommendedName>
</protein>
<dbReference type="EMBL" id="LGFT01000002">
    <property type="protein sequence ID" value="KUK45487.1"/>
    <property type="molecule type" value="Genomic_DNA"/>
</dbReference>
<gene>
    <name evidence="1" type="ORF">XD72_0130</name>
    <name evidence="2" type="ORF">XE07_0631</name>
</gene>
<dbReference type="InterPro" id="IPR012031">
    <property type="entry name" value="MTH0776-like"/>
</dbReference>
<dbReference type="Proteomes" id="UP000057043">
    <property type="component" value="Unassembled WGS sequence"/>
</dbReference>
<proteinExistence type="predicted"/>
<dbReference type="PIRSF" id="PIRSF006577">
    <property type="entry name" value="UCP006577"/>
    <property type="match status" value="1"/>
</dbReference>
<dbReference type="PATRIC" id="fig|301375.6.peg.1541"/>
<evidence type="ECO:0000313" key="4">
    <source>
        <dbReference type="Proteomes" id="UP000057043"/>
    </source>
</evidence>
<evidence type="ECO:0008006" key="5">
    <source>
        <dbReference type="Google" id="ProtNLM"/>
    </source>
</evidence>
<dbReference type="Proteomes" id="UP000053961">
    <property type="component" value="Unassembled WGS sequence"/>
</dbReference>
<evidence type="ECO:0000313" key="3">
    <source>
        <dbReference type="Proteomes" id="UP000053961"/>
    </source>
</evidence>
<comment type="caution">
    <text evidence="2">The sequence shown here is derived from an EMBL/GenBank/DDBJ whole genome shotgun (WGS) entry which is preliminary data.</text>
</comment>
<evidence type="ECO:0000313" key="1">
    <source>
        <dbReference type="EMBL" id="KUK45487.1"/>
    </source>
</evidence>
<reference evidence="2" key="1">
    <citation type="journal article" date="2015" name="MBio">
        <title>Genome-resolved metagenomic analysis reveals roles for candidate phyla and other microbial community members in biogeochemical transformations in oil reservoirs.</title>
        <authorList>
            <person name="Hu P."/>
            <person name="Tom L."/>
            <person name="Singh A."/>
            <person name="Thomas B.C."/>
            <person name="Baker B.J."/>
            <person name="Piceno Y.M."/>
            <person name="Andersen G.L."/>
            <person name="Banfield J.F."/>
        </authorList>
    </citation>
    <scope>NUCLEOTIDE SEQUENCE [LARGE SCALE GENOMIC DNA]</scope>
    <source>
        <strain evidence="2">56_747</strain>
    </source>
</reference>
<organism evidence="2 3">
    <name type="scientific">Methanothrix harundinacea</name>
    <dbReference type="NCBI Taxonomy" id="301375"/>
    <lineage>
        <taxon>Archaea</taxon>
        <taxon>Methanobacteriati</taxon>
        <taxon>Methanobacteriota</taxon>
        <taxon>Stenosarchaea group</taxon>
        <taxon>Methanomicrobia</taxon>
        <taxon>Methanotrichales</taxon>
        <taxon>Methanotrichaceae</taxon>
        <taxon>Methanothrix</taxon>
    </lineage>
</organism>
<name>A0A117MCV2_9EURY</name>
<dbReference type="AlphaFoldDB" id="A0A117MCV2"/>
<reference evidence="3 4" key="2">
    <citation type="journal article" date="2015" name="MBio">
        <title>Genome-Resolved Metagenomic Analysis Reveals Roles for Candidate Phyla and Other Microbial Community Members in Biogeochemical Transformations in Oil Reservoirs.</title>
        <authorList>
            <person name="Hu P."/>
            <person name="Tom L."/>
            <person name="Singh A."/>
            <person name="Thomas B.C."/>
            <person name="Baker B.J."/>
            <person name="Piceno Y.M."/>
            <person name="Andersen G.L."/>
            <person name="Banfield J.F."/>
        </authorList>
    </citation>
    <scope>NUCLEOTIDE SEQUENCE [LARGE SCALE GENOMIC DNA]</scope>
    <source>
        <strain evidence="1">57_489</strain>
    </source>
</reference>
<sequence>MSCIEELKYEVLLSQCSFKEAREYIKKNFKYTVEVPPGYRIFNVHLIGVPPLLVGIEEEKVIFPYTKPCYGTFVMRIEGKEEIERLRAKR</sequence>
<dbReference type="EMBL" id="LGHB01000005">
    <property type="protein sequence ID" value="KUK97060.1"/>
    <property type="molecule type" value="Genomic_DNA"/>
</dbReference>
<accession>A0A117MCV2</accession>
<dbReference type="Pfam" id="PF08979">
    <property type="entry name" value="DUF1894"/>
    <property type="match status" value="1"/>
</dbReference>
<evidence type="ECO:0000313" key="2">
    <source>
        <dbReference type="EMBL" id="KUK97060.1"/>
    </source>
</evidence>